<dbReference type="Proteomes" id="UP001201163">
    <property type="component" value="Unassembled WGS sequence"/>
</dbReference>
<feature type="compositionally biased region" description="Polar residues" evidence="1">
    <location>
        <begin position="77"/>
        <end position="94"/>
    </location>
</feature>
<feature type="region of interest" description="Disordered" evidence="1">
    <location>
        <begin position="72"/>
        <end position="94"/>
    </location>
</feature>
<sequence length="493" mass="53060">MTPNDERQDNPSTQNYTSSQQPPGAEVAGPPTFTYPGQAEPPLQDSLQQGHANLEEDTSQMLTQFSVSFQGEEPETSLYSPSLPCSVSPTPSRTSQVSLLGNWNSSFPAPDALGTLFQHHIPTHSRSVSRSSTMPTRILRGRRRPMRAGANAVSSGYSRLPSSTSIVHPTLLPTPVSTPFCVQPPRSEAPVLHGALDLAHEGSTKHHSKADVLGAQGTLPWPYTPIHQAAPAMCQPHPDERSSSSLAPSSSQALFASLTEVGTDGSCLPDQLPTPSGSQEDSWVSVSSVMPSPEPFSVAESDATGTPSQTVGHPPSQNDISPASPLLPGTGPPGETTRAAKGLNNHKYARTGKRDRDAVDKKAAKRLKGQREMDEESIAALWNLFVPKSENVGMKKDRLEKIVRYATEWMETTHKYALPYATSRDRRYRAGEGLVSQMEGGVSQRQGHLVRSSGSVLGFATYLDESDLGFDDSVGSTSFGLQKQTNFLAHRSN</sequence>
<proteinExistence type="predicted"/>
<organism evidence="2 3">
    <name type="scientific">Lactarius akahatsu</name>
    <dbReference type="NCBI Taxonomy" id="416441"/>
    <lineage>
        <taxon>Eukaryota</taxon>
        <taxon>Fungi</taxon>
        <taxon>Dikarya</taxon>
        <taxon>Basidiomycota</taxon>
        <taxon>Agaricomycotina</taxon>
        <taxon>Agaricomycetes</taxon>
        <taxon>Russulales</taxon>
        <taxon>Russulaceae</taxon>
        <taxon>Lactarius</taxon>
    </lineage>
</organism>
<feature type="region of interest" description="Disordered" evidence="1">
    <location>
        <begin position="230"/>
        <end position="250"/>
    </location>
</feature>
<feature type="compositionally biased region" description="Polar residues" evidence="1">
    <location>
        <begin position="303"/>
        <end position="321"/>
    </location>
</feature>
<protein>
    <submittedName>
        <fullName evidence="2">Uncharacterized protein</fullName>
    </submittedName>
</protein>
<reference evidence="2" key="1">
    <citation type="submission" date="2022-01" db="EMBL/GenBank/DDBJ databases">
        <title>Comparative genomics reveals a dynamic genome evolution in the ectomycorrhizal milk-cap (Lactarius) mushrooms.</title>
        <authorList>
            <consortium name="DOE Joint Genome Institute"/>
            <person name="Lebreton A."/>
            <person name="Tang N."/>
            <person name="Kuo A."/>
            <person name="LaButti K."/>
            <person name="Drula E."/>
            <person name="Barry K."/>
            <person name="Clum A."/>
            <person name="Lipzen A."/>
            <person name="Mousain D."/>
            <person name="Ng V."/>
            <person name="Wang R."/>
            <person name="Wang X."/>
            <person name="Dai Y."/>
            <person name="Henrissat B."/>
            <person name="Grigoriev I.V."/>
            <person name="Guerin-Laguette A."/>
            <person name="Yu F."/>
            <person name="Martin F.M."/>
        </authorList>
    </citation>
    <scope>NUCLEOTIDE SEQUENCE</scope>
    <source>
        <strain evidence="2">QP</strain>
    </source>
</reference>
<evidence type="ECO:0000313" key="3">
    <source>
        <dbReference type="Proteomes" id="UP001201163"/>
    </source>
</evidence>
<dbReference type="AlphaFoldDB" id="A0AAD4LEP1"/>
<feature type="compositionally biased region" description="Polar residues" evidence="1">
    <location>
        <begin position="10"/>
        <end position="22"/>
    </location>
</feature>
<comment type="caution">
    <text evidence="2">The sequence shown here is derived from an EMBL/GenBank/DDBJ whole genome shotgun (WGS) entry which is preliminary data.</text>
</comment>
<dbReference type="EMBL" id="JAKELL010000036">
    <property type="protein sequence ID" value="KAH8989544.1"/>
    <property type="molecule type" value="Genomic_DNA"/>
</dbReference>
<feature type="region of interest" description="Disordered" evidence="1">
    <location>
        <begin position="262"/>
        <end position="369"/>
    </location>
</feature>
<keyword evidence="3" id="KW-1185">Reference proteome</keyword>
<feature type="region of interest" description="Disordered" evidence="1">
    <location>
        <begin position="1"/>
        <end position="53"/>
    </location>
</feature>
<evidence type="ECO:0000313" key="2">
    <source>
        <dbReference type="EMBL" id="KAH8989544.1"/>
    </source>
</evidence>
<feature type="compositionally biased region" description="Low complexity" evidence="1">
    <location>
        <begin position="282"/>
        <end position="298"/>
    </location>
</feature>
<gene>
    <name evidence="2" type="ORF">EDB92DRAFT_1947265</name>
</gene>
<evidence type="ECO:0000256" key="1">
    <source>
        <dbReference type="SAM" id="MobiDB-lite"/>
    </source>
</evidence>
<accession>A0AAD4LEP1</accession>
<feature type="compositionally biased region" description="Basic and acidic residues" evidence="1">
    <location>
        <begin position="352"/>
        <end position="362"/>
    </location>
</feature>
<name>A0AAD4LEP1_9AGAM</name>